<feature type="compositionally biased region" description="Acidic residues" evidence="1">
    <location>
        <begin position="155"/>
        <end position="184"/>
    </location>
</feature>
<keyword evidence="4" id="KW-1185">Reference proteome</keyword>
<proteinExistence type="predicted"/>
<dbReference type="Proteomes" id="UP000015104">
    <property type="component" value="Unassembled WGS sequence"/>
</dbReference>
<evidence type="ECO:0000313" key="3">
    <source>
        <dbReference type="EnsemblMetazoa" id="tetur04g09505.1"/>
    </source>
</evidence>
<feature type="compositionally biased region" description="Basic and acidic residues" evidence="1">
    <location>
        <begin position="100"/>
        <end position="111"/>
    </location>
</feature>
<evidence type="ECO:0000313" key="4">
    <source>
        <dbReference type="Proteomes" id="UP000015104"/>
    </source>
</evidence>
<sequence length="231" mass="25682">MINTWFGLTIICLFINSIIGQQLTNDYLINLDESTNSDQSDLKRTPFDNNKINEKTVNKGDLSPLNGQSNANVIKKPGNGQLIGKLDDKGSTVNGTSESTHLEESKDSKDKTGVYKSLDEILNLAGLANAEFLVPSSDPKSFMIKTRIKTSETSEKEEEEDEEDEDEEKGDDEEEDDDDDDEDEKKETTVKKTKKSTGKKSKKSSKKSRNVAVVDDNHGDLLVTLTPNQFN</sequence>
<feature type="compositionally biased region" description="Basic and acidic residues" evidence="1">
    <location>
        <begin position="40"/>
        <end position="58"/>
    </location>
</feature>
<keyword evidence="2" id="KW-0732">Signal</keyword>
<evidence type="ECO:0000256" key="2">
    <source>
        <dbReference type="SAM" id="SignalP"/>
    </source>
</evidence>
<feature type="compositionally biased region" description="Basic residues" evidence="1">
    <location>
        <begin position="191"/>
        <end position="209"/>
    </location>
</feature>
<feature type="chain" id="PRO_5007629991" evidence="2">
    <location>
        <begin position="21"/>
        <end position="231"/>
    </location>
</feature>
<accession>A0A158P4J5</accession>
<feature type="signal peptide" evidence="2">
    <location>
        <begin position="1"/>
        <end position="20"/>
    </location>
</feature>
<reference evidence="4" key="1">
    <citation type="submission" date="2011-08" db="EMBL/GenBank/DDBJ databases">
        <authorList>
            <person name="Rombauts S."/>
        </authorList>
    </citation>
    <scope>NUCLEOTIDE SEQUENCE</scope>
    <source>
        <strain evidence="4">London</strain>
    </source>
</reference>
<reference evidence="3" key="2">
    <citation type="submission" date="2016-04" db="UniProtKB">
        <authorList>
            <consortium name="EnsemblMetazoa"/>
        </authorList>
    </citation>
    <scope>IDENTIFICATION</scope>
</reference>
<feature type="region of interest" description="Disordered" evidence="1">
    <location>
        <begin position="36"/>
        <end position="111"/>
    </location>
</feature>
<organism evidence="3 4">
    <name type="scientific">Tetranychus urticae</name>
    <name type="common">Two-spotted spider mite</name>
    <dbReference type="NCBI Taxonomy" id="32264"/>
    <lineage>
        <taxon>Eukaryota</taxon>
        <taxon>Metazoa</taxon>
        <taxon>Ecdysozoa</taxon>
        <taxon>Arthropoda</taxon>
        <taxon>Chelicerata</taxon>
        <taxon>Arachnida</taxon>
        <taxon>Acari</taxon>
        <taxon>Acariformes</taxon>
        <taxon>Trombidiformes</taxon>
        <taxon>Prostigmata</taxon>
        <taxon>Eleutherengona</taxon>
        <taxon>Raphignathae</taxon>
        <taxon>Tetranychoidea</taxon>
        <taxon>Tetranychidae</taxon>
        <taxon>Tetranychus</taxon>
    </lineage>
</organism>
<feature type="region of interest" description="Disordered" evidence="1">
    <location>
        <begin position="144"/>
        <end position="231"/>
    </location>
</feature>
<evidence type="ECO:0000256" key="1">
    <source>
        <dbReference type="SAM" id="MobiDB-lite"/>
    </source>
</evidence>
<dbReference type="EMBL" id="CAEY01001366">
    <property type="status" value="NOT_ANNOTATED_CDS"/>
    <property type="molecule type" value="Genomic_DNA"/>
</dbReference>
<name>A0A158P4J5_TETUR</name>
<dbReference type="AlphaFoldDB" id="A0A158P4J5"/>
<dbReference type="EnsemblMetazoa" id="tetur04g09505.1">
    <property type="protein sequence ID" value="tetur04g09505.1"/>
    <property type="gene ID" value="tetur04g09505"/>
</dbReference>
<protein>
    <submittedName>
        <fullName evidence="3">Uncharacterized protein</fullName>
    </submittedName>
</protein>